<dbReference type="Proteomes" id="UP000004947">
    <property type="component" value="Unassembled WGS sequence"/>
</dbReference>
<sequence>MWKNVFTLVEFDASNKRPAFTKKNSIRLCQPLVSSN</sequence>
<name>A6DFL7_9BACT</name>
<protein>
    <submittedName>
        <fullName evidence="1">Uncharacterized protein</fullName>
    </submittedName>
</protein>
<gene>
    <name evidence="1" type="ORF">LNTAR_17643</name>
    <name evidence="2" type="ORF">LNTAR_17658</name>
</gene>
<dbReference type="AlphaFoldDB" id="A6DFL7"/>
<evidence type="ECO:0000313" key="2">
    <source>
        <dbReference type="EMBL" id="EDM29600.1"/>
    </source>
</evidence>
<evidence type="ECO:0000313" key="3">
    <source>
        <dbReference type="Proteomes" id="UP000004947"/>
    </source>
</evidence>
<keyword evidence="3" id="KW-1185">Reference proteome</keyword>
<comment type="caution">
    <text evidence="1">The sequence shown here is derived from an EMBL/GenBank/DDBJ whole genome shotgun (WGS) entry which is preliminary data.</text>
</comment>
<reference evidence="1 3" key="2">
    <citation type="journal article" date="2010" name="J. Bacteriol.">
        <title>Genome sequence of Lentisphaera araneosa HTCC2155T, the type species of the order Lentisphaerales in the phylum Lentisphaerae.</title>
        <authorList>
            <person name="Thrash J.C."/>
            <person name="Cho J.C."/>
            <person name="Vergin K.L."/>
            <person name="Morris R.M."/>
            <person name="Giovannoni S.J."/>
        </authorList>
    </citation>
    <scope>NUCLEOTIDE SEQUENCE [LARGE SCALE GENOMIC DNA]</scope>
    <source>
        <strain evidence="1 3">HTCC2155</strain>
    </source>
</reference>
<proteinExistence type="predicted"/>
<dbReference type="EMBL" id="ABCK01000001">
    <property type="protein sequence ID" value="EDM29600.1"/>
    <property type="molecule type" value="Genomic_DNA"/>
</dbReference>
<dbReference type="EMBL" id="ABCK01000001">
    <property type="protein sequence ID" value="EDM29597.1"/>
    <property type="molecule type" value="Genomic_DNA"/>
</dbReference>
<evidence type="ECO:0000313" key="1">
    <source>
        <dbReference type="EMBL" id="EDM29597.1"/>
    </source>
</evidence>
<accession>A6DFL7</accession>
<reference evidence="1" key="1">
    <citation type="submission" date="2007-06" db="EMBL/GenBank/DDBJ databases">
        <authorList>
            <person name="Giovannoni S."/>
            <person name="Cho J.-C."/>
            <person name="Ferriera S."/>
            <person name="Johnson J."/>
            <person name="Kravitz S."/>
            <person name="Beeson K."/>
            <person name="Sutton G."/>
            <person name="Rogers Y.-H."/>
            <person name="Friedman R."/>
            <person name="Frazier M."/>
            <person name="Venter J.C."/>
        </authorList>
    </citation>
    <scope>NUCLEOTIDE SEQUENCE</scope>
    <source>
        <strain evidence="1">HTCC2155</strain>
    </source>
</reference>
<organism evidence="1 3">
    <name type="scientific">Lentisphaera araneosa HTCC2155</name>
    <dbReference type="NCBI Taxonomy" id="313628"/>
    <lineage>
        <taxon>Bacteria</taxon>
        <taxon>Pseudomonadati</taxon>
        <taxon>Lentisphaerota</taxon>
        <taxon>Lentisphaeria</taxon>
        <taxon>Lentisphaerales</taxon>
        <taxon>Lentisphaeraceae</taxon>
        <taxon>Lentisphaera</taxon>
    </lineage>
</organism>